<gene>
    <name evidence="2" type="ORF">I6G47_02575</name>
</gene>
<sequence>MRGFGLLLEFSAVANGALGWGFLFSWGFLGHDALLGNERHVLLTRIFQAEQRYVFQLPQWENKKRARRTLFSGHATCGSTLLVAVLLLLLTRLVALGVALLLLMVGIIGIALLLLPRIVLLLLLVLLVLVVLLVAGRVALRVIGLLRHFHTP</sequence>
<dbReference type="RefSeq" id="WP_193584794.1">
    <property type="nucleotide sequence ID" value="NZ_AP025556.1"/>
</dbReference>
<reference evidence="2 3" key="1">
    <citation type="submission" date="2020-12" db="EMBL/GenBank/DDBJ databases">
        <title>FDA dAtabase for Regulatory Grade micrObial Sequences (FDA-ARGOS): Supporting development and validation of Infectious Disease Dx tests.</title>
        <authorList>
            <person name="Sproer C."/>
            <person name="Gronow S."/>
            <person name="Severitt S."/>
            <person name="Schroder I."/>
            <person name="Tallon L."/>
            <person name="Sadzewicz L."/>
            <person name="Zhao X."/>
            <person name="Boylan J."/>
            <person name="Ott S."/>
            <person name="Bowen H."/>
            <person name="Vavikolanu K."/>
            <person name="Mehta A."/>
            <person name="Aluvathingal J."/>
            <person name="Nadendla S."/>
            <person name="Lowell S."/>
            <person name="Myers T."/>
            <person name="Yan Y."/>
            <person name="Sichtig H."/>
        </authorList>
    </citation>
    <scope>NUCLEOTIDE SEQUENCE [LARGE SCALE GENOMIC DNA]</scope>
    <source>
        <strain evidence="2 3">FDAARGOS_890</strain>
    </source>
</reference>
<dbReference type="EMBL" id="CP065748">
    <property type="protein sequence ID" value="QPS84781.1"/>
    <property type="molecule type" value="Genomic_DNA"/>
</dbReference>
<evidence type="ECO:0000313" key="2">
    <source>
        <dbReference type="EMBL" id="QPS84781.1"/>
    </source>
</evidence>
<keyword evidence="1" id="KW-0472">Membrane</keyword>
<name>A0A7T2YZC3_9BURK</name>
<dbReference type="AlphaFoldDB" id="A0A7T2YZC3"/>
<organism evidence="2 3">
    <name type="scientific">Delftia lacustris</name>
    <dbReference type="NCBI Taxonomy" id="558537"/>
    <lineage>
        <taxon>Bacteria</taxon>
        <taxon>Pseudomonadati</taxon>
        <taxon>Pseudomonadota</taxon>
        <taxon>Betaproteobacteria</taxon>
        <taxon>Burkholderiales</taxon>
        <taxon>Comamonadaceae</taxon>
        <taxon>Delftia</taxon>
    </lineage>
</organism>
<feature type="transmembrane region" description="Helical" evidence="1">
    <location>
        <begin position="70"/>
        <end position="90"/>
    </location>
</feature>
<protein>
    <submittedName>
        <fullName evidence="2">Uncharacterized protein</fullName>
    </submittedName>
</protein>
<feature type="transmembrane region" description="Helical" evidence="1">
    <location>
        <begin position="96"/>
        <end position="115"/>
    </location>
</feature>
<accession>A0A7T2YZC3</accession>
<evidence type="ECO:0000256" key="1">
    <source>
        <dbReference type="SAM" id="Phobius"/>
    </source>
</evidence>
<evidence type="ECO:0000313" key="3">
    <source>
        <dbReference type="Proteomes" id="UP000595064"/>
    </source>
</evidence>
<keyword evidence="1" id="KW-1133">Transmembrane helix</keyword>
<proteinExistence type="predicted"/>
<feature type="transmembrane region" description="Helical" evidence="1">
    <location>
        <begin position="120"/>
        <end position="140"/>
    </location>
</feature>
<keyword evidence="1" id="KW-0812">Transmembrane</keyword>
<dbReference type="Proteomes" id="UP000595064">
    <property type="component" value="Chromosome"/>
</dbReference>
<feature type="transmembrane region" description="Helical" evidence="1">
    <location>
        <begin position="6"/>
        <end position="29"/>
    </location>
</feature>
<keyword evidence="3" id="KW-1185">Reference proteome</keyword>
<dbReference type="KEGG" id="dla:I6G47_02575"/>